<dbReference type="GO" id="GO:0006412">
    <property type="term" value="P:translation"/>
    <property type="evidence" value="ECO:0007669"/>
    <property type="project" value="UniProtKB-UniRule"/>
</dbReference>
<feature type="binding site" evidence="5">
    <location>
        <position position="7"/>
    </location>
    <ligand>
        <name>Zn(2+)</name>
        <dbReference type="ChEBI" id="CHEBI:29105"/>
    </ligand>
</feature>
<feature type="zinc finger region" description="C4-type" evidence="5">
    <location>
        <begin position="7"/>
        <end position="37"/>
    </location>
</feature>
<keyword evidence="8" id="KW-1185">Reference proteome</keyword>
<keyword evidence="5" id="KW-0699">rRNA-binding</keyword>
<dbReference type="Gene3D" id="2.30.170.20">
    <property type="entry name" value="Ribosomal protein L24e"/>
    <property type="match status" value="1"/>
</dbReference>
<evidence type="ECO:0000256" key="3">
    <source>
        <dbReference type="ARBA" id="ARBA00022980"/>
    </source>
</evidence>
<gene>
    <name evidence="5" type="primary">rpl24e</name>
    <name evidence="7" type="ORF">AMET1_0618</name>
</gene>
<feature type="binding site" evidence="5">
    <location>
        <position position="10"/>
    </location>
    <ligand>
        <name>Zn(2+)</name>
        <dbReference type="ChEBI" id="CHEBI:29105"/>
    </ligand>
</feature>
<dbReference type="SUPFAM" id="SSF57716">
    <property type="entry name" value="Glucocorticoid receptor-like (DNA-binding domain)"/>
    <property type="match status" value="1"/>
</dbReference>
<sequence>MVKDRECSFCNDSIPPGRGKMHIQNSGRVYYFCSSKCEKNMVKLGRKSKDTEWAAGD</sequence>
<evidence type="ECO:0000256" key="5">
    <source>
        <dbReference type="HAMAP-Rule" id="MF_00773"/>
    </source>
</evidence>
<dbReference type="InterPro" id="IPR055345">
    <property type="entry name" value="Ribosomal_eL24-rel_arc"/>
</dbReference>
<proteinExistence type="inferred from homology"/>
<keyword evidence="4 5" id="KW-0687">Ribonucleoprotein</keyword>
<keyword evidence="3 5" id="KW-0689">Ribosomal protein</keyword>
<dbReference type="Pfam" id="PF01246">
    <property type="entry name" value="Ribosomal_L24e"/>
    <property type="match status" value="1"/>
</dbReference>
<comment type="subunit">
    <text evidence="5">Part of the 50S ribosomal subunit. Forms a cluster with proteins L3 and L14.</text>
</comment>
<keyword evidence="2 5" id="KW-0863">Zinc-finger</keyword>
<comment type="function">
    <text evidence="5">Binds to the 23S rRNA.</text>
</comment>
<dbReference type="RefSeq" id="WP_086637021.1">
    <property type="nucleotide sequence ID" value="NZ_MRZU01000003.1"/>
</dbReference>
<dbReference type="InterPro" id="IPR038630">
    <property type="entry name" value="L24e/L24_sf"/>
</dbReference>
<feature type="binding site" evidence="5">
    <location>
        <position position="33"/>
    </location>
    <ligand>
        <name>Zn(2+)</name>
        <dbReference type="ChEBI" id="CHEBI:29105"/>
    </ligand>
</feature>
<evidence type="ECO:0000259" key="6">
    <source>
        <dbReference type="SMART" id="SM00746"/>
    </source>
</evidence>
<feature type="domain" description="TRASH" evidence="6">
    <location>
        <begin position="7"/>
        <end position="45"/>
    </location>
</feature>
<dbReference type="NCBIfam" id="NF034186">
    <property type="entry name" value="PRK14891.1-1"/>
    <property type="match status" value="1"/>
</dbReference>
<dbReference type="SMART" id="SM00746">
    <property type="entry name" value="TRASH"/>
    <property type="match status" value="1"/>
</dbReference>
<dbReference type="InterPro" id="IPR000988">
    <property type="entry name" value="Ribosomal_eL24-rel_N"/>
</dbReference>
<dbReference type="CDD" id="cd00472">
    <property type="entry name" value="Ribosomal_L24e_L24"/>
    <property type="match status" value="1"/>
</dbReference>
<accession>A0A1Y3GCI9</accession>
<dbReference type="AlphaFoldDB" id="A0A1Y3GCI9"/>
<evidence type="ECO:0000256" key="2">
    <source>
        <dbReference type="ARBA" id="ARBA00022771"/>
    </source>
</evidence>
<keyword evidence="5" id="KW-0694">RNA-binding</keyword>
<dbReference type="InterPro" id="IPR011017">
    <property type="entry name" value="TRASH_dom"/>
</dbReference>
<comment type="caution">
    <text evidence="7">The sequence shown here is derived from an EMBL/GenBank/DDBJ whole genome shotgun (WGS) entry which is preliminary data.</text>
</comment>
<dbReference type="GO" id="GO:0008270">
    <property type="term" value="F:zinc ion binding"/>
    <property type="evidence" value="ECO:0007669"/>
    <property type="project" value="UniProtKB-UniRule"/>
</dbReference>
<dbReference type="Proteomes" id="UP000195137">
    <property type="component" value="Unassembled WGS sequence"/>
</dbReference>
<evidence type="ECO:0000313" key="8">
    <source>
        <dbReference type="Proteomes" id="UP000195137"/>
    </source>
</evidence>
<dbReference type="GO" id="GO:0019843">
    <property type="term" value="F:rRNA binding"/>
    <property type="evidence" value="ECO:0007669"/>
    <property type="project" value="UniProtKB-UniRule"/>
</dbReference>
<comment type="cofactor">
    <cofactor evidence="5">
        <name>Zn(2+)</name>
        <dbReference type="ChEBI" id="CHEBI:29105"/>
    </cofactor>
    <text evidence="5">Binds 1 zinc ion per subunit.</text>
</comment>
<evidence type="ECO:0000256" key="4">
    <source>
        <dbReference type="ARBA" id="ARBA00023274"/>
    </source>
</evidence>
<dbReference type="EMBL" id="MRZU01000003">
    <property type="protein sequence ID" value="OUJ18967.1"/>
    <property type="molecule type" value="Genomic_DNA"/>
</dbReference>
<evidence type="ECO:0000256" key="1">
    <source>
        <dbReference type="ARBA" id="ARBA00005647"/>
    </source>
</evidence>
<keyword evidence="5" id="KW-0479">Metal-binding</keyword>
<dbReference type="GO" id="GO:0005840">
    <property type="term" value="C:ribosome"/>
    <property type="evidence" value="ECO:0007669"/>
    <property type="project" value="UniProtKB-KW"/>
</dbReference>
<protein>
    <recommendedName>
        <fullName evidence="5">Large ribosomal subunit protein eL24</fullName>
    </recommendedName>
</protein>
<name>A0A1Y3GCI9_9EURY</name>
<comment type="similarity">
    <text evidence="1 5">Belongs to the eukaryotic ribosomal protein eL24 family.</text>
</comment>
<dbReference type="GO" id="GO:0003735">
    <property type="term" value="F:structural constituent of ribosome"/>
    <property type="evidence" value="ECO:0007669"/>
    <property type="project" value="InterPro"/>
</dbReference>
<reference evidence="7 8" key="1">
    <citation type="submission" date="2016-12" db="EMBL/GenBank/DDBJ databases">
        <title>Discovery of methanogenic haloarchaea.</title>
        <authorList>
            <person name="Sorokin D.Y."/>
            <person name="Makarova K.S."/>
            <person name="Abbas B."/>
            <person name="Ferrer M."/>
            <person name="Golyshin P.N."/>
        </authorList>
    </citation>
    <scope>NUCLEOTIDE SEQUENCE [LARGE SCALE GENOMIC DNA]</scope>
    <source>
        <strain evidence="7">AMET1</strain>
    </source>
</reference>
<dbReference type="OrthoDB" id="55506at2157"/>
<keyword evidence="5" id="KW-0862">Zinc</keyword>
<evidence type="ECO:0000313" key="7">
    <source>
        <dbReference type="EMBL" id="OUJ18967.1"/>
    </source>
</evidence>
<dbReference type="HAMAP" id="MF_00773">
    <property type="entry name" value="Ribosomal_eL24"/>
    <property type="match status" value="1"/>
</dbReference>
<dbReference type="GO" id="GO:1990904">
    <property type="term" value="C:ribonucleoprotein complex"/>
    <property type="evidence" value="ECO:0007669"/>
    <property type="project" value="UniProtKB-KW"/>
</dbReference>
<organism evidence="7 8">
    <name type="scientific">Methanonatronarchaeum thermophilum</name>
    <dbReference type="NCBI Taxonomy" id="1927129"/>
    <lineage>
        <taxon>Archaea</taxon>
        <taxon>Methanobacteriati</taxon>
        <taxon>Methanobacteriota</taxon>
        <taxon>Methanonatronarchaeia</taxon>
        <taxon>Methanonatronarchaeales</taxon>
        <taxon>Methanonatronarchaeaceae</taxon>
        <taxon>Methanonatronarchaeum</taxon>
    </lineage>
</organism>
<feature type="binding site" evidence="5">
    <location>
        <position position="37"/>
    </location>
    <ligand>
        <name>Zn(2+)</name>
        <dbReference type="ChEBI" id="CHEBI:29105"/>
    </ligand>
</feature>